<dbReference type="CDD" id="cd00090">
    <property type="entry name" value="HTH_ARSR"/>
    <property type="match status" value="1"/>
</dbReference>
<protein>
    <submittedName>
        <fullName evidence="5">DeoR/GlpR family DNA-binding transcription regulator</fullName>
    </submittedName>
</protein>
<organism evidence="5 6">
    <name type="scientific">Catenulispora yoronensis</name>
    <dbReference type="NCBI Taxonomy" id="450799"/>
    <lineage>
        <taxon>Bacteria</taxon>
        <taxon>Bacillati</taxon>
        <taxon>Actinomycetota</taxon>
        <taxon>Actinomycetes</taxon>
        <taxon>Catenulisporales</taxon>
        <taxon>Catenulisporaceae</taxon>
        <taxon>Catenulispora</taxon>
    </lineage>
</organism>
<dbReference type="Proteomes" id="UP001500751">
    <property type="component" value="Unassembled WGS sequence"/>
</dbReference>
<dbReference type="Gene3D" id="1.10.10.10">
    <property type="entry name" value="Winged helix-like DNA-binding domain superfamily/Winged helix DNA-binding domain"/>
    <property type="match status" value="1"/>
</dbReference>
<dbReference type="SMART" id="SM01134">
    <property type="entry name" value="DeoRC"/>
    <property type="match status" value="1"/>
</dbReference>
<evidence type="ECO:0000313" key="6">
    <source>
        <dbReference type="Proteomes" id="UP001500751"/>
    </source>
</evidence>
<dbReference type="InterPro" id="IPR018356">
    <property type="entry name" value="Tscrpt_reg_HTH_DeoR_CS"/>
</dbReference>
<keyword evidence="6" id="KW-1185">Reference proteome</keyword>
<comment type="caution">
    <text evidence="5">The sequence shown here is derived from an EMBL/GenBank/DDBJ whole genome shotgun (WGS) entry which is preliminary data.</text>
</comment>
<name>A0ABN2VDN7_9ACTN</name>
<evidence type="ECO:0000313" key="5">
    <source>
        <dbReference type="EMBL" id="GAA2058439.1"/>
    </source>
</evidence>
<keyword evidence="3" id="KW-0804">Transcription</keyword>
<reference evidence="5 6" key="1">
    <citation type="journal article" date="2019" name="Int. J. Syst. Evol. Microbiol.">
        <title>The Global Catalogue of Microorganisms (GCM) 10K type strain sequencing project: providing services to taxonomists for standard genome sequencing and annotation.</title>
        <authorList>
            <consortium name="The Broad Institute Genomics Platform"/>
            <consortium name="The Broad Institute Genome Sequencing Center for Infectious Disease"/>
            <person name="Wu L."/>
            <person name="Ma J."/>
        </authorList>
    </citation>
    <scope>NUCLEOTIDE SEQUENCE [LARGE SCALE GENOMIC DNA]</scope>
    <source>
        <strain evidence="5 6">JCM 16014</strain>
    </source>
</reference>
<keyword evidence="1" id="KW-0805">Transcription regulation</keyword>
<gene>
    <name evidence="5" type="ORF">GCM10009839_80300</name>
</gene>
<keyword evidence="2 5" id="KW-0238">DNA-binding</keyword>
<dbReference type="InterPro" id="IPR036388">
    <property type="entry name" value="WH-like_DNA-bd_sf"/>
</dbReference>
<accession>A0ABN2VDN7</accession>
<dbReference type="InterPro" id="IPR050313">
    <property type="entry name" value="Carb_Metab_HTH_regulators"/>
</dbReference>
<dbReference type="SUPFAM" id="SSF100950">
    <property type="entry name" value="NagB/RpiA/CoA transferase-like"/>
    <property type="match status" value="1"/>
</dbReference>
<feature type="domain" description="HTH deoR-type" evidence="4">
    <location>
        <begin position="13"/>
        <end position="68"/>
    </location>
</feature>
<dbReference type="InterPro" id="IPR014036">
    <property type="entry name" value="DeoR-like_C"/>
</dbReference>
<dbReference type="Gene3D" id="3.40.50.1360">
    <property type="match status" value="1"/>
</dbReference>
<dbReference type="EMBL" id="BAAAQN010000071">
    <property type="protein sequence ID" value="GAA2058439.1"/>
    <property type="molecule type" value="Genomic_DNA"/>
</dbReference>
<evidence type="ECO:0000256" key="1">
    <source>
        <dbReference type="ARBA" id="ARBA00023015"/>
    </source>
</evidence>
<evidence type="ECO:0000259" key="4">
    <source>
        <dbReference type="PROSITE" id="PS51000"/>
    </source>
</evidence>
<dbReference type="PANTHER" id="PTHR30363:SF44">
    <property type="entry name" value="AGA OPERON TRANSCRIPTIONAL REPRESSOR-RELATED"/>
    <property type="match status" value="1"/>
</dbReference>
<dbReference type="SMART" id="SM00420">
    <property type="entry name" value="HTH_DEOR"/>
    <property type="match status" value="1"/>
</dbReference>
<dbReference type="PROSITE" id="PS51000">
    <property type="entry name" value="HTH_DEOR_2"/>
    <property type="match status" value="1"/>
</dbReference>
<evidence type="ECO:0000256" key="3">
    <source>
        <dbReference type="ARBA" id="ARBA00023163"/>
    </source>
</evidence>
<dbReference type="InterPro" id="IPR001034">
    <property type="entry name" value="DeoR_HTH"/>
</dbReference>
<dbReference type="InterPro" id="IPR011991">
    <property type="entry name" value="ArsR-like_HTH"/>
</dbReference>
<dbReference type="PROSITE" id="PS00894">
    <property type="entry name" value="HTH_DEOR_1"/>
    <property type="match status" value="1"/>
</dbReference>
<dbReference type="Pfam" id="PF08220">
    <property type="entry name" value="HTH_DeoR"/>
    <property type="match status" value="1"/>
</dbReference>
<dbReference type="InterPro" id="IPR037171">
    <property type="entry name" value="NagB/RpiA_transferase-like"/>
</dbReference>
<dbReference type="InterPro" id="IPR036390">
    <property type="entry name" value="WH_DNA-bd_sf"/>
</dbReference>
<dbReference type="Pfam" id="PF00455">
    <property type="entry name" value="DeoRC"/>
    <property type="match status" value="1"/>
</dbReference>
<sequence>MCAIERYCVPMRQEDRLGAILALLADHGSVGVVETADRLGTSQATIRRDLQALEEQGLVKRTHGGAVPAGVLYELPMRYRGARQQEEKGRIAELAAGLIDESAATVGLCGGTTTSEVARYLGMRGGLKIVTNALNIAAELALRPAIDLVVTGGTVRTESYELIGPVAERALEGFNLDASFLGVGGVSATAGVTTHHEVEAQTNRAMILQSARVIVVADGTKVGRRAFARIAEAALVSDLVTDPSADPAELEALAELGVRIHIAE</sequence>
<dbReference type="GO" id="GO:0003677">
    <property type="term" value="F:DNA binding"/>
    <property type="evidence" value="ECO:0007669"/>
    <property type="project" value="UniProtKB-KW"/>
</dbReference>
<evidence type="ECO:0000256" key="2">
    <source>
        <dbReference type="ARBA" id="ARBA00023125"/>
    </source>
</evidence>
<proteinExistence type="predicted"/>
<dbReference type="SUPFAM" id="SSF46785">
    <property type="entry name" value="Winged helix' DNA-binding domain"/>
    <property type="match status" value="1"/>
</dbReference>
<dbReference type="PRINTS" id="PR00037">
    <property type="entry name" value="HTHLACR"/>
</dbReference>
<dbReference type="PANTHER" id="PTHR30363">
    <property type="entry name" value="HTH-TYPE TRANSCRIPTIONAL REGULATOR SRLR-RELATED"/>
    <property type="match status" value="1"/>
</dbReference>